<reference evidence="1" key="1">
    <citation type="submission" date="2009-02" db="EMBL/GenBank/DDBJ databases">
        <title>Molecular characterization of mevalonate pyrophosphate decarboxylase (MVD1) cDNA clone from oil palm (Elaeis oleifera).</title>
        <authorList>
            <person name="Amelia K."/>
            <person name="Vigneswaran M."/>
            <person name="Bhore S.J."/>
            <person name="Nurhuda J."/>
            <person name="Shah F.H."/>
        </authorList>
    </citation>
    <scope>NUCLEOTIDE SEQUENCE</scope>
    <source>
        <tissue evidence="1">Fruit mesocarp</tissue>
    </source>
</reference>
<feature type="non-terminal residue" evidence="1">
    <location>
        <position position="1"/>
    </location>
</feature>
<protein>
    <submittedName>
        <fullName evidence="1">Mevalonate pyrophosphate decarboxylase</fullName>
    </submittedName>
</protein>
<dbReference type="AlphaFoldDB" id="C1K4P5"/>
<gene>
    <name evidence="1" type="primary">MVD1</name>
</gene>
<accession>C1K4P5</accession>
<dbReference type="EMBL" id="FJ796068">
    <property type="protein sequence ID" value="ACO35356.1"/>
    <property type="molecule type" value="mRNA"/>
</dbReference>
<name>C1K4P5_ELAOL</name>
<evidence type="ECO:0000313" key="1">
    <source>
        <dbReference type="EMBL" id="ACO35356.1"/>
    </source>
</evidence>
<sequence>FSNGRTNQNWDFAFFPGLPGKYNQFQQFVGYYPPFFSMTILPQDIQPCERGTGLKDPCRWGTLLMRGPMLFILPQTEKWLVFCFRDFCFSSPPLQKASWLGLCISRSDPNLLVIFGNANILSCIFLSSYILGDKSILHEAGLQSMKDVEDLPPPVEIKDKVPSQKFPGDVSYFICTRLGSGPRLLTDENQALISPETGCPK</sequence>
<proteinExistence type="evidence at transcript level"/>
<organism evidence="1">
    <name type="scientific">Elaeis oleifera</name>
    <name type="common">American oil palm</name>
    <name type="synonym">Corozo oleifera</name>
    <dbReference type="NCBI Taxonomy" id="80265"/>
    <lineage>
        <taxon>Eukaryota</taxon>
        <taxon>Viridiplantae</taxon>
        <taxon>Streptophyta</taxon>
        <taxon>Embryophyta</taxon>
        <taxon>Tracheophyta</taxon>
        <taxon>Spermatophyta</taxon>
        <taxon>Magnoliopsida</taxon>
        <taxon>Liliopsida</taxon>
        <taxon>Arecaceae</taxon>
        <taxon>Arecoideae</taxon>
        <taxon>Cocoseae</taxon>
        <taxon>Elaeidinae</taxon>
        <taxon>Elaeis</taxon>
    </lineage>
</organism>